<comment type="similarity">
    <text evidence="1">Belongs to the protein kinase superfamily. CAMK Ser/Thr protein kinase family.</text>
</comment>
<evidence type="ECO:0000256" key="6">
    <source>
        <dbReference type="ARBA" id="ARBA00022840"/>
    </source>
</evidence>
<evidence type="ECO:0000313" key="10">
    <source>
        <dbReference type="EMBL" id="KAG8230171.1"/>
    </source>
</evidence>
<keyword evidence="5" id="KW-0418">Kinase</keyword>
<dbReference type="GO" id="GO:0030054">
    <property type="term" value="C:cell junction"/>
    <property type="evidence" value="ECO:0007669"/>
    <property type="project" value="UniProtKB-ARBA"/>
</dbReference>
<dbReference type="GO" id="GO:0005524">
    <property type="term" value="F:ATP binding"/>
    <property type="evidence" value="ECO:0007669"/>
    <property type="project" value="UniProtKB-KW"/>
</dbReference>
<evidence type="ECO:0000256" key="5">
    <source>
        <dbReference type="ARBA" id="ARBA00022777"/>
    </source>
</evidence>
<dbReference type="InterPro" id="IPR004172">
    <property type="entry name" value="L27_dom"/>
</dbReference>
<dbReference type="Gene3D" id="1.10.510.10">
    <property type="entry name" value="Transferase(Phosphotransferase) domain 1"/>
    <property type="match status" value="1"/>
</dbReference>
<gene>
    <name evidence="10" type="ORF">J437_LFUL006103</name>
</gene>
<evidence type="ECO:0000259" key="8">
    <source>
        <dbReference type="PROSITE" id="PS50011"/>
    </source>
</evidence>
<dbReference type="Pfam" id="PF00069">
    <property type="entry name" value="Pkinase"/>
    <property type="match status" value="1"/>
</dbReference>
<feature type="region of interest" description="Disordered" evidence="7">
    <location>
        <begin position="268"/>
        <end position="298"/>
    </location>
</feature>
<dbReference type="Gene3D" id="1.10.287.650">
    <property type="entry name" value="L27 domain"/>
    <property type="match status" value="1"/>
</dbReference>
<organism evidence="10 11">
    <name type="scientific">Ladona fulva</name>
    <name type="common">Scarce chaser dragonfly</name>
    <name type="synonym">Libellula fulva</name>
    <dbReference type="NCBI Taxonomy" id="123851"/>
    <lineage>
        <taxon>Eukaryota</taxon>
        <taxon>Metazoa</taxon>
        <taxon>Ecdysozoa</taxon>
        <taxon>Arthropoda</taxon>
        <taxon>Hexapoda</taxon>
        <taxon>Insecta</taxon>
        <taxon>Pterygota</taxon>
        <taxon>Palaeoptera</taxon>
        <taxon>Odonata</taxon>
        <taxon>Epiprocta</taxon>
        <taxon>Anisoptera</taxon>
        <taxon>Libelluloidea</taxon>
        <taxon>Libellulidae</taxon>
        <taxon>Ladona</taxon>
    </lineage>
</organism>
<comment type="caution">
    <text evidence="10">The sequence shown here is derived from an EMBL/GenBank/DDBJ whole genome shotgun (WGS) entry which is preliminary data.</text>
</comment>
<evidence type="ECO:0000256" key="7">
    <source>
        <dbReference type="SAM" id="MobiDB-lite"/>
    </source>
</evidence>
<feature type="compositionally biased region" description="Low complexity" evidence="7">
    <location>
        <begin position="313"/>
        <end position="324"/>
    </location>
</feature>
<sequence length="372" mass="40082">MGKGRIGTPHFMAPEIVQKREYGKGVDVWSAGVVLHILLSGTLPFLGTGERLYAGVCRGKLNLDHPRWQCISESGKDLVRKMLTLDPSQRITIQGVLSHPWLRDREKGTARVHLSETVEEMRKFNSRRRLKGAVLSAVSSPRWQLGLGGAAPSTPPPVTPQTVPGEISGGIGGGVMCDDGFLDFGEDEATSKAVNMILDSLDDIHCLQEAAVPASSAIIPLSRDNHFLQEVLEDKQLHALLNLYDRISTRTVTAVGSPSRAVVAPLLLPSPRHHPLPPSTPPPPDPPPPPPPPDAVPRRRDALDALRDLLASAAASRRSTTAPRSRARAALHRPVGDDHASTLLAHSTTSLGLCPEADAEELRDILAKPHVK</sequence>
<feature type="region of interest" description="Disordered" evidence="7">
    <location>
        <begin position="313"/>
        <end position="340"/>
    </location>
</feature>
<keyword evidence="11" id="KW-1185">Reference proteome</keyword>
<keyword evidence="3" id="KW-0808">Transferase</keyword>
<evidence type="ECO:0000313" key="11">
    <source>
        <dbReference type="Proteomes" id="UP000792457"/>
    </source>
</evidence>
<name>A0A8K0K9J9_LADFU</name>
<dbReference type="GO" id="GO:0004674">
    <property type="term" value="F:protein serine/threonine kinase activity"/>
    <property type="evidence" value="ECO:0007669"/>
    <property type="project" value="UniProtKB-KW"/>
</dbReference>
<evidence type="ECO:0000256" key="1">
    <source>
        <dbReference type="ARBA" id="ARBA00006692"/>
    </source>
</evidence>
<accession>A0A8K0K9J9</accession>
<keyword evidence="6" id="KW-0067">ATP-binding</keyword>
<dbReference type="SUPFAM" id="SSF56112">
    <property type="entry name" value="Protein kinase-like (PK-like)"/>
    <property type="match status" value="1"/>
</dbReference>
<dbReference type="SMART" id="SM00220">
    <property type="entry name" value="S_TKc"/>
    <property type="match status" value="1"/>
</dbReference>
<keyword evidence="2" id="KW-0723">Serine/threonine-protein kinase</keyword>
<evidence type="ECO:0000259" key="9">
    <source>
        <dbReference type="PROSITE" id="PS51022"/>
    </source>
</evidence>
<evidence type="ECO:0000256" key="2">
    <source>
        <dbReference type="ARBA" id="ARBA00022527"/>
    </source>
</evidence>
<dbReference type="InterPro" id="IPR050205">
    <property type="entry name" value="CDPK_Ser/Thr_kinases"/>
</dbReference>
<dbReference type="Proteomes" id="UP000792457">
    <property type="component" value="Unassembled WGS sequence"/>
</dbReference>
<dbReference type="InterPro" id="IPR011009">
    <property type="entry name" value="Kinase-like_dom_sf"/>
</dbReference>
<feature type="domain" description="L27" evidence="9">
    <location>
        <begin position="190"/>
        <end position="255"/>
    </location>
</feature>
<evidence type="ECO:0008006" key="12">
    <source>
        <dbReference type="Google" id="ProtNLM"/>
    </source>
</evidence>
<dbReference type="EMBL" id="KZ308469">
    <property type="protein sequence ID" value="KAG8230171.1"/>
    <property type="molecule type" value="Genomic_DNA"/>
</dbReference>
<feature type="domain" description="Protein kinase" evidence="8">
    <location>
        <begin position="1"/>
        <end position="102"/>
    </location>
</feature>
<dbReference type="InterPro" id="IPR000719">
    <property type="entry name" value="Prot_kinase_dom"/>
</dbReference>
<dbReference type="PROSITE" id="PS50011">
    <property type="entry name" value="PROTEIN_KINASE_DOM"/>
    <property type="match status" value="1"/>
</dbReference>
<feature type="non-terminal residue" evidence="10">
    <location>
        <position position="1"/>
    </location>
</feature>
<evidence type="ECO:0000256" key="4">
    <source>
        <dbReference type="ARBA" id="ARBA00022741"/>
    </source>
</evidence>
<dbReference type="AlphaFoldDB" id="A0A8K0K9J9"/>
<evidence type="ECO:0000256" key="3">
    <source>
        <dbReference type="ARBA" id="ARBA00022679"/>
    </source>
</evidence>
<dbReference type="OrthoDB" id="336747at2759"/>
<dbReference type="PROSITE" id="PS51022">
    <property type="entry name" value="L27"/>
    <property type="match status" value="1"/>
</dbReference>
<keyword evidence="4" id="KW-0547">Nucleotide-binding</keyword>
<dbReference type="Gene3D" id="6.10.140.620">
    <property type="match status" value="1"/>
</dbReference>
<protein>
    <recommendedName>
        <fullName evidence="12">Peripheral plasma membrane protein CASK</fullName>
    </recommendedName>
</protein>
<dbReference type="PANTHER" id="PTHR24349">
    <property type="entry name" value="SERINE/THREONINE-PROTEIN KINASE"/>
    <property type="match status" value="1"/>
</dbReference>
<reference evidence="10" key="1">
    <citation type="submission" date="2013-04" db="EMBL/GenBank/DDBJ databases">
        <authorList>
            <person name="Qu J."/>
            <person name="Murali S.C."/>
            <person name="Bandaranaike D."/>
            <person name="Bellair M."/>
            <person name="Blankenburg K."/>
            <person name="Chao H."/>
            <person name="Dinh H."/>
            <person name="Doddapaneni H."/>
            <person name="Downs B."/>
            <person name="Dugan-Rocha S."/>
            <person name="Elkadiri S."/>
            <person name="Gnanaolivu R.D."/>
            <person name="Hernandez B."/>
            <person name="Javaid M."/>
            <person name="Jayaseelan J.C."/>
            <person name="Lee S."/>
            <person name="Li M."/>
            <person name="Ming W."/>
            <person name="Munidasa M."/>
            <person name="Muniz J."/>
            <person name="Nguyen L."/>
            <person name="Ongeri F."/>
            <person name="Osuji N."/>
            <person name="Pu L.-L."/>
            <person name="Puazo M."/>
            <person name="Qu C."/>
            <person name="Quiroz J."/>
            <person name="Raj R."/>
            <person name="Weissenberger G."/>
            <person name="Xin Y."/>
            <person name="Zou X."/>
            <person name="Han Y."/>
            <person name="Richards S."/>
            <person name="Worley K."/>
            <person name="Muzny D."/>
            <person name="Gibbs R."/>
        </authorList>
    </citation>
    <scope>NUCLEOTIDE SEQUENCE</scope>
    <source>
        <strain evidence="10">Sampled in the wild</strain>
    </source>
</reference>
<feature type="compositionally biased region" description="Pro residues" evidence="7">
    <location>
        <begin position="276"/>
        <end position="295"/>
    </location>
</feature>
<proteinExistence type="inferred from homology"/>
<reference evidence="10" key="2">
    <citation type="submission" date="2017-10" db="EMBL/GenBank/DDBJ databases">
        <title>Ladona fulva Genome sequencing and assembly.</title>
        <authorList>
            <person name="Murali S."/>
            <person name="Richards S."/>
            <person name="Bandaranaike D."/>
            <person name="Bellair M."/>
            <person name="Blankenburg K."/>
            <person name="Chao H."/>
            <person name="Dinh H."/>
            <person name="Doddapaneni H."/>
            <person name="Dugan-Rocha S."/>
            <person name="Elkadiri S."/>
            <person name="Gnanaolivu R."/>
            <person name="Hernandez B."/>
            <person name="Skinner E."/>
            <person name="Javaid M."/>
            <person name="Lee S."/>
            <person name="Li M."/>
            <person name="Ming W."/>
            <person name="Munidasa M."/>
            <person name="Muniz J."/>
            <person name="Nguyen L."/>
            <person name="Hughes D."/>
            <person name="Osuji N."/>
            <person name="Pu L.-L."/>
            <person name="Puazo M."/>
            <person name="Qu C."/>
            <person name="Quiroz J."/>
            <person name="Raj R."/>
            <person name="Weissenberger G."/>
            <person name="Xin Y."/>
            <person name="Zou X."/>
            <person name="Han Y."/>
            <person name="Worley K."/>
            <person name="Muzny D."/>
            <person name="Gibbs R."/>
        </authorList>
    </citation>
    <scope>NUCLEOTIDE SEQUENCE</scope>
    <source>
        <strain evidence="10">Sampled in the wild</strain>
    </source>
</reference>